<dbReference type="RefSeq" id="YP_009045800.1">
    <property type="nucleotide sequence ID" value="NC_024429.1"/>
</dbReference>
<accession>A0A068BHQ4</accession>
<keyword evidence="1" id="KW-0496">Mitochondrion</keyword>
<dbReference type="AlphaFoldDB" id="A0A068BHQ4"/>
<reference evidence="1" key="1">
    <citation type="journal article" date="2014" name="Mitochondrion">
        <title>Comparative analysis of 11 Brassicales mitochondrial genomes and the mitochondrial transcriptome of Brassica oleracea.</title>
        <authorList>
            <person name="Grewe F."/>
            <person name="Edger P.P."/>
            <person name="Keren I."/>
            <person name="Sultan L."/>
            <person name="Pires J.C."/>
            <person name="Ostersetzer-Biran O."/>
            <person name="Mower J.P."/>
        </authorList>
    </citation>
    <scope>NUCLEOTIDE SEQUENCE</scope>
</reference>
<sequence length="110" mass="12564">MIVFFCDGGRTGVVQVLTDKVANYFLMLLEERNQSTGHRVPLILYRLTVRGGQHKRHFISWSIPLSTARERRFDALPLLLFCLPAFGRAVSMWGSIAHVFFISGVDEFSF</sequence>
<dbReference type="GeneID" id="19737015"/>
<dbReference type="EMBL" id="KJ820684">
    <property type="protein sequence ID" value="AIC83403.1"/>
    <property type="molecule type" value="Genomic_DNA"/>
</dbReference>
<protein>
    <submittedName>
        <fullName evidence="1">Orf110c</fullName>
    </submittedName>
</protein>
<organism evidence="1">
    <name type="scientific">Batis maritima</name>
    <name type="common">Maritime saltwort</name>
    <dbReference type="NCBI Taxonomy" id="4436"/>
    <lineage>
        <taxon>Eukaryota</taxon>
        <taxon>Viridiplantae</taxon>
        <taxon>Streptophyta</taxon>
        <taxon>Embryophyta</taxon>
        <taxon>Tracheophyta</taxon>
        <taxon>Spermatophyta</taxon>
        <taxon>Magnoliopsida</taxon>
        <taxon>eudicotyledons</taxon>
        <taxon>Gunneridae</taxon>
        <taxon>Pentapetalae</taxon>
        <taxon>rosids</taxon>
        <taxon>malvids</taxon>
        <taxon>Brassicales</taxon>
        <taxon>Bataceae</taxon>
        <taxon>Batis</taxon>
    </lineage>
</organism>
<gene>
    <name evidence="1" type="primary">orf110c</name>
</gene>
<proteinExistence type="predicted"/>
<evidence type="ECO:0000313" key="1">
    <source>
        <dbReference type="EMBL" id="AIC83403.1"/>
    </source>
</evidence>
<name>A0A068BHQ4_BATMA</name>
<geneLocation type="mitochondrion" evidence="1"/>